<dbReference type="Proteomes" id="UP001208689">
    <property type="component" value="Chromosome"/>
</dbReference>
<dbReference type="Pfam" id="PF17723">
    <property type="entry name" value="RHH_8"/>
    <property type="match status" value="1"/>
</dbReference>
<protein>
    <recommendedName>
        <fullName evidence="3">Ribbon-helix-helix protein CopG domain-containing protein</fullName>
    </recommendedName>
</protein>
<dbReference type="InterPro" id="IPR041088">
    <property type="entry name" value="RHH_8"/>
</dbReference>
<keyword evidence="2" id="KW-1185">Reference proteome</keyword>
<sequence>MWTDLRIITVNLPVSYLKAIDALTGQKGLYPSRSELIRVAVRDFLIHELDAAKSFQKYQQNQITLAKQPQQIDDSMFVRVPVKEGAIEGVTEYKTYKLVKR</sequence>
<name>A0ABY6HU80_9ARCH</name>
<accession>A0ABY6HU80</accession>
<proteinExistence type="predicted"/>
<evidence type="ECO:0000313" key="1">
    <source>
        <dbReference type="EMBL" id="UYP46985.1"/>
    </source>
</evidence>
<dbReference type="InterPro" id="IPR010985">
    <property type="entry name" value="Ribbon_hlx_hlx"/>
</dbReference>
<organism evidence="1 2">
    <name type="scientific">Candidatus Lokiarchaeum ossiferum</name>
    <dbReference type="NCBI Taxonomy" id="2951803"/>
    <lineage>
        <taxon>Archaea</taxon>
        <taxon>Promethearchaeati</taxon>
        <taxon>Promethearchaeota</taxon>
        <taxon>Promethearchaeia</taxon>
        <taxon>Promethearchaeales</taxon>
        <taxon>Promethearchaeaceae</taxon>
        <taxon>Candidatus Lokiarchaeum</taxon>
    </lineage>
</organism>
<dbReference type="EMBL" id="CP104013">
    <property type="protein sequence ID" value="UYP46985.1"/>
    <property type="molecule type" value="Genomic_DNA"/>
</dbReference>
<dbReference type="SUPFAM" id="SSF47598">
    <property type="entry name" value="Ribbon-helix-helix"/>
    <property type="match status" value="1"/>
</dbReference>
<dbReference type="Gene3D" id="1.10.1220.10">
    <property type="entry name" value="Met repressor-like"/>
    <property type="match status" value="1"/>
</dbReference>
<gene>
    <name evidence="1" type="ORF">NEF87_003270</name>
</gene>
<evidence type="ECO:0008006" key="3">
    <source>
        <dbReference type="Google" id="ProtNLM"/>
    </source>
</evidence>
<dbReference type="InterPro" id="IPR013321">
    <property type="entry name" value="Arc_rbn_hlx_hlx"/>
</dbReference>
<dbReference type="CDD" id="cd22231">
    <property type="entry name" value="RHH_NikR_HicB-like"/>
    <property type="match status" value="1"/>
</dbReference>
<evidence type="ECO:0000313" key="2">
    <source>
        <dbReference type="Proteomes" id="UP001208689"/>
    </source>
</evidence>
<reference evidence="1" key="1">
    <citation type="submission" date="2022-09" db="EMBL/GenBank/DDBJ databases">
        <title>Actin cytoskeleton and complex cell architecture in an #Asgard archaeon.</title>
        <authorList>
            <person name="Ponce Toledo R.I."/>
            <person name="Schleper C."/>
            <person name="Rodrigues Oliveira T."/>
            <person name="Wollweber F."/>
            <person name="Xu J."/>
            <person name="Rittmann S."/>
            <person name="Klingl A."/>
            <person name="Pilhofer M."/>
        </authorList>
    </citation>
    <scope>NUCLEOTIDE SEQUENCE</scope>
    <source>
        <strain evidence="1">B-35</strain>
    </source>
</reference>